<evidence type="ECO:0008006" key="3">
    <source>
        <dbReference type="Google" id="ProtNLM"/>
    </source>
</evidence>
<organism evidence="1 2">
    <name type="scientific">Hibiscus trionum</name>
    <name type="common">Flower of an hour</name>
    <dbReference type="NCBI Taxonomy" id="183268"/>
    <lineage>
        <taxon>Eukaryota</taxon>
        <taxon>Viridiplantae</taxon>
        <taxon>Streptophyta</taxon>
        <taxon>Embryophyta</taxon>
        <taxon>Tracheophyta</taxon>
        <taxon>Spermatophyta</taxon>
        <taxon>Magnoliopsida</taxon>
        <taxon>eudicotyledons</taxon>
        <taxon>Gunneridae</taxon>
        <taxon>Pentapetalae</taxon>
        <taxon>rosids</taxon>
        <taxon>malvids</taxon>
        <taxon>Malvales</taxon>
        <taxon>Malvaceae</taxon>
        <taxon>Malvoideae</taxon>
        <taxon>Hibiscus</taxon>
    </lineage>
</organism>
<comment type="caution">
    <text evidence="1">The sequence shown here is derived from an EMBL/GenBank/DDBJ whole genome shotgun (WGS) entry which is preliminary data.</text>
</comment>
<evidence type="ECO:0000313" key="2">
    <source>
        <dbReference type="Proteomes" id="UP001165190"/>
    </source>
</evidence>
<proteinExistence type="predicted"/>
<accession>A0A9W7H403</accession>
<reference evidence="1" key="1">
    <citation type="submission" date="2023-05" db="EMBL/GenBank/DDBJ databases">
        <title>Genome and transcriptome analyses reveal genes involved in the formation of fine ridges on petal epidermal cells in Hibiscus trionum.</title>
        <authorList>
            <person name="Koshimizu S."/>
            <person name="Masuda S."/>
            <person name="Ishii T."/>
            <person name="Shirasu K."/>
            <person name="Hoshino A."/>
            <person name="Arita M."/>
        </authorList>
    </citation>
    <scope>NUCLEOTIDE SEQUENCE</scope>
    <source>
        <strain evidence="1">Hamamatsu line</strain>
    </source>
</reference>
<dbReference type="OrthoDB" id="1000712at2759"/>
<dbReference type="EMBL" id="BSYR01000008">
    <property type="protein sequence ID" value="GMI70258.1"/>
    <property type="molecule type" value="Genomic_DNA"/>
</dbReference>
<keyword evidence="2" id="KW-1185">Reference proteome</keyword>
<dbReference type="Proteomes" id="UP001165190">
    <property type="component" value="Unassembled WGS sequence"/>
</dbReference>
<gene>
    <name evidence="1" type="ORF">HRI_000695100</name>
</gene>
<name>A0A9W7H403_HIBTR</name>
<sequence length="80" mass="9629">MTSIYGPSMYESQSITKPPLFNGDNYPFWKNLMRLFIKSNDYVLWDVMEYRPTIPMKRDDEGRLVTKTKVEMTDEDRRKI</sequence>
<dbReference type="AlphaFoldDB" id="A0A9W7H403"/>
<evidence type="ECO:0000313" key="1">
    <source>
        <dbReference type="EMBL" id="GMI70258.1"/>
    </source>
</evidence>
<protein>
    <recommendedName>
        <fullName evidence="3">DUF4219 domain-containing protein</fullName>
    </recommendedName>
</protein>